<evidence type="ECO:0000313" key="1">
    <source>
        <dbReference type="EMBL" id="EQB47435.1"/>
    </source>
</evidence>
<accession>T0LGY6</accession>
<dbReference type="HOGENOM" id="CLU_3425092_0_0_1"/>
<reference evidence="2" key="1">
    <citation type="journal article" date="2013" name="Mol. Plant Microbe Interact.">
        <title>Global aspects of pacC regulation of pathogenicity genes in Colletotrichum gloeosporioides as revealed by transcriptome analysis.</title>
        <authorList>
            <person name="Alkan N."/>
            <person name="Meng X."/>
            <person name="Friedlander G."/>
            <person name="Reuveni E."/>
            <person name="Sukno S."/>
            <person name="Sherman A."/>
            <person name="Thon M."/>
            <person name="Fluhr R."/>
            <person name="Prusky D."/>
        </authorList>
    </citation>
    <scope>NUCLEOTIDE SEQUENCE [LARGE SCALE GENOMIC DNA]</scope>
    <source>
        <strain evidence="2">Cg-14</strain>
    </source>
</reference>
<proteinExistence type="predicted"/>
<dbReference type="Proteomes" id="UP000015530">
    <property type="component" value="Unassembled WGS sequence"/>
</dbReference>
<evidence type="ECO:0000313" key="2">
    <source>
        <dbReference type="Proteomes" id="UP000015530"/>
    </source>
</evidence>
<name>T0LGY6_COLGC</name>
<comment type="caution">
    <text evidence="1">The sequence shown here is derived from an EMBL/GenBank/DDBJ whole genome shotgun (WGS) entry which is preliminary data.</text>
</comment>
<organism evidence="1 2">
    <name type="scientific">Colletotrichum gloeosporioides (strain Cg-14)</name>
    <name type="common">Anthracnose fungus</name>
    <name type="synonym">Glomerella cingulata</name>
    <dbReference type="NCBI Taxonomy" id="1237896"/>
    <lineage>
        <taxon>Eukaryota</taxon>
        <taxon>Fungi</taxon>
        <taxon>Dikarya</taxon>
        <taxon>Ascomycota</taxon>
        <taxon>Pezizomycotina</taxon>
        <taxon>Sordariomycetes</taxon>
        <taxon>Hypocreomycetidae</taxon>
        <taxon>Glomerellales</taxon>
        <taxon>Glomerellaceae</taxon>
        <taxon>Colletotrichum</taxon>
        <taxon>Colletotrichum gloeosporioides species complex</taxon>
    </lineage>
</organism>
<protein>
    <submittedName>
        <fullName evidence="1">Uncharacterized protein</fullName>
    </submittedName>
</protein>
<dbReference type="EMBL" id="AMYD01002969">
    <property type="protein sequence ID" value="EQB47435.1"/>
    <property type="molecule type" value="Genomic_DNA"/>
</dbReference>
<dbReference type="AlphaFoldDB" id="T0LGY6"/>
<gene>
    <name evidence="1" type="ORF">CGLO_13418</name>
</gene>
<sequence>MDELQKVKMLSMSRKALMNSLV</sequence>